<evidence type="ECO:0000313" key="2">
    <source>
        <dbReference type="EMBL" id="COY12349.1"/>
    </source>
</evidence>
<dbReference type="Proteomes" id="UP000038802">
    <property type="component" value="Unassembled WGS sequence"/>
</dbReference>
<evidence type="ECO:0000313" key="4">
    <source>
        <dbReference type="Proteomes" id="UP000039021"/>
    </source>
</evidence>
<reference evidence="2" key="1">
    <citation type="submission" date="2015-03" db="EMBL/GenBank/DDBJ databases">
        <authorList>
            <consortium name="Pathogen Informatics"/>
            <person name="Murphy D."/>
        </authorList>
    </citation>
    <scope>NUCLEOTIDE SEQUENCE</scope>
    <source>
        <strain evidence="2">N09902308</strain>
    </source>
</reference>
<name>A0A0U0T2B6_MYCTX</name>
<protein>
    <submittedName>
        <fullName evidence="1">Uncharacterized protein</fullName>
    </submittedName>
</protein>
<reference evidence="3 4" key="3">
    <citation type="submission" date="2015-03" db="EMBL/GenBank/DDBJ databases">
        <authorList>
            <consortium name="Pathogen Informatics"/>
        </authorList>
    </citation>
    <scope>NUCLEOTIDE SEQUENCE [LARGE SCALE GENOMIC DNA]</scope>
    <source>
        <strain evidence="3">K00500041</strain>
        <strain evidence="4">N09902308</strain>
    </source>
</reference>
<gene>
    <name evidence="1" type="ORF">ERS007703_04925</name>
    <name evidence="2" type="ORF">ERS007739_02156</name>
</gene>
<proteinExistence type="predicted"/>
<organism evidence="1 3">
    <name type="scientific">Mycobacterium tuberculosis</name>
    <dbReference type="NCBI Taxonomy" id="1773"/>
    <lineage>
        <taxon>Bacteria</taxon>
        <taxon>Bacillati</taxon>
        <taxon>Actinomycetota</taxon>
        <taxon>Actinomycetes</taxon>
        <taxon>Mycobacteriales</taxon>
        <taxon>Mycobacteriaceae</taxon>
        <taxon>Mycobacterium</taxon>
        <taxon>Mycobacterium tuberculosis complex</taxon>
    </lineage>
</organism>
<accession>A0A0U0T2B6</accession>
<dbReference type="Proteomes" id="UP000039021">
    <property type="component" value="Unassembled WGS sequence"/>
</dbReference>
<sequence length="70" mass="7456">MIGPRTGRPNVKSMGGISIFESVMGPKLMKLPLFFRADSRVASGAVKPTVTTPLMPMWMAGMGMSGTVKL</sequence>
<evidence type="ECO:0000313" key="3">
    <source>
        <dbReference type="Proteomes" id="UP000038802"/>
    </source>
</evidence>
<evidence type="ECO:0000313" key="1">
    <source>
        <dbReference type="EMBL" id="COX21679.1"/>
    </source>
</evidence>
<reference evidence="1" key="2">
    <citation type="submission" date="2015-03" db="EMBL/GenBank/DDBJ databases">
        <authorList>
            <person name="Murphy D."/>
        </authorList>
    </citation>
    <scope>NUCLEOTIDE SEQUENCE [LARGE SCALE GENOMIC DNA]</scope>
    <source>
        <strain evidence="1">K00500041</strain>
    </source>
</reference>
<dbReference type="EMBL" id="CSAE01001021">
    <property type="protein sequence ID" value="COX21679.1"/>
    <property type="molecule type" value="Genomic_DNA"/>
</dbReference>
<dbReference type="EMBL" id="CSBK01000939">
    <property type="protein sequence ID" value="COY12349.1"/>
    <property type="molecule type" value="Genomic_DNA"/>
</dbReference>
<dbReference type="AlphaFoldDB" id="A0A0U0T2B6"/>